<evidence type="ECO:0000313" key="2">
    <source>
        <dbReference type="EMBL" id="VDI32076.1"/>
    </source>
</evidence>
<feature type="region of interest" description="Disordered" evidence="1">
    <location>
        <begin position="24"/>
        <end position="75"/>
    </location>
</feature>
<dbReference type="EMBL" id="UYJE01004865">
    <property type="protein sequence ID" value="VDI32076.1"/>
    <property type="molecule type" value="Genomic_DNA"/>
</dbReference>
<dbReference type="Proteomes" id="UP000596742">
    <property type="component" value="Unassembled WGS sequence"/>
</dbReference>
<sequence length="75" mass="8701">MAVEMYDDVMTHIEQYVSAQLMLQSSESKSLRPSRRTESSDKSDKEDDSKRRRTFSESHQEGGKSKKRKTRGDDT</sequence>
<keyword evidence="3" id="KW-1185">Reference proteome</keyword>
<comment type="caution">
    <text evidence="2">The sequence shown here is derived from an EMBL/GenBank/DDBJ whole genome shotgun (WGS) entry which is preliminary data.</text>
</comment>
<proteinExistence type="predicted"/>
<dbReference type="AlphaFoldDB" id="A0A8B6EDD0"/>
<feature type="compositionally biased region" description="Basic residues" evidence="1">
    <location>
        <begin position="65"/>
        <end position="75"/>
    </location>
</feature>
<organism evidence="2 3">
    <name type="scientific">Mytilus galloprovincialis</name>
    <name type="common">Mediterranean mussel</name>
    <dbReference type="NCBI Taxonomy" id="29158"/>
    <lineage>
        <taxon>Eukaryota</taxon>
        <taxon>Metazoa</taxon>
        <taxon>Spiralia</taxon>
        <taxon>Lophotrochozoa</taxon>
        <taxon>Mollusca</taxon>
        <taxon>Bivalvia</taxon>
        <taxon>Autobranchia</taxon>
        <taxon>Pteriomorphia</taxon>
        <taxon>Mytilida</taxon>
        <taxon>Mytiloidea</taxon>
        <taxon>Mytilidae</taxon>
        <taxon>Mytilinae</taxon>
        <taxon>Mytilus</taxon>
    </lineage>
</organism>
<gene>
    <name evidence="2" type="ORF">MGAL_10B021504</name>
</gene>
<evidence type="ECO:0000313" key="3">
    <source>
        <dbReference type="Proteomes" id="UP000596742"/>
    </source>
</evidence>
<protein>
    <submittedName>
        <fullName evidence="2">Bromodomain-containing protein 8</fullName>
    </submittedName>
</protein>
<evidence type="ECO:0000256" key="1">
    <source>
        <dbReference type="SAM" id="MobiDB-lite"/>
    </source>
</evidence>
<reference evidence="2" key="1">
    <citation type="submission" date="2018-11" db="EMBL/GenBank/DDBJ databases">
        <authorList>
            <person name="Alioto T."/>
            <person name="Alioto T."/>
        </authorList>
    </citation>
    <scope>NUCLEOTIDE SEQUENCE</scope>
</reference>
<accession>A0A8B6EDD0</accession>
<feature type="compositionally biased region" description="Basic and acidic residues" evidence="1">
    <location>
        <begin position="35"/>
        <end position="64"/>
    </location>
</feature>
<name>A0A8B6EDD0_MYTGA</name>